<gene>
    <name evidence="1" type="ORF">BDDG_13121</name>
</gene>
<dbReference type="Proteomes" id="UP000007802">
    <property type="component" value="Unassembled WGS sequence"/>
</dbReference>
<evidence type="ECO:0000313" key="1">
    <source>
        <dbReference type="EMBL" id="KMW68909.1"/>
    </source>
</evidence>
<feature type="non-terminal residue" evidence="1">
    <location>
        <position position="122"/>
    </location>
</feature>
<dbReference type="EMBL" id="GG749530">
    <property type="protein sequence ID" value="KMW68909.1"/>
    <property type="molecule type" value="Genomic_DNA"/>
</dbReference>
<protein>
    <submittedName>
        <fullName evidence="1">Uncharacterized protein</fullName>
    </submittedName>
</protein>
<feature type="non-terminal residue" evidence="1">
    <location>
        <position position="1"/>
    </location>
</feature>
<sequence>SSHIDRSAFTDNSELNVESLIKNLKNIIMKKLLMSCVTESSMFLSASSATSFSAAFSQSSTLASVSGSPTPATSVPAIPTFTASGFAISAFIISSPCFKKILHRLNESSLSRITSLLNSVEI</sequence>
<proteinExistence type="predicted"/>
<name>A0A0J9HIA9_AJEDA</name>
<dbReference type="AlphaFoldDB" id="A0A0J9HIA9"/>
<organism evidence="1">
    <name type="scientific">Ajellomyces dermatitidis (strain ATCC 18188 / CBS 674.68)</name>
    <name type="common">Blastomyces dermatitidis</name>
    <dbReference type="NCBI Taxonomy" id="653446"/>
    <lineage>
        <taxon>Eukaryota</taxon>
        <taxon>Fungi</taxon>
        <taxon>Dikarya</taxon>
        <taxon>Ascomycota</taxon>
        <taxon>Pezizomycotina</taxon>
        <taxon>Eurotiomycetes</taxon>
        <taxon>Eurotiomycetidae</taxon>
        <taxon>Onygenales</taxon>
        <taxon>Ajellomycetaceae</taxon>
        <taxon>Blastomyces</taxon>
    </lineage>
</organism>
<accession>A0A0J9HIA9</accession>
<reference evidence="1" key="1">
    <citation type="submission" date="2010-03" db="EMBL/GenBank/DDBJ databases">
        <title>Annotation of Blastomyces dermatitidis strain ATCC 18188.</title>
        <authorList>
            <consortium name="The Broad Institute Genome Sequencing Platform"/>
            <consortium name="Broad Institute Genome Sequencing Center for Infectious Disease."/>
            <person name="Cuomo C."/>
            <person name="Klein B."/>
            <person name="Sullivan T."/>
            <person name="Heitman J."/>
            <person name="Young S."/>
            <person name="Zeng Q."/>
            <person name="Gargeya S."/>
            <person name="Alvarado L."/>
            <person name="Berlin A.M."/>
            <person name="Chapman S.B."/>
            <person name="Chen Z."/>
            <person name="Freedman E."/>
            <person name="Gellesch M."/>
            <person name="Goldberg J."/>
            <person name="Griggs A."/>
            <person name="Gujja S."/>
            <person name="Heilman E."/>
            <person name="Heiman D."/>
            <person name="Howarth C."/>
            <person name="Mehta T."/>
            <person name="Neiman D."/>
            <person name="Pearson M."/>
            <person name="Roberts A."/>
            <person name="Saif S."/>
            <person name="Shea T."/>
            <person name="Shenoy N."/>
            <person name="Sisk P."/>
            <person name="Stolte C."/>
            <person name="Sykes S."/>
            <person name="White J."/>
            <person name="Yandava C."/>
            <person name="Haas B."/>
            <person name="Nusbaum C."/>
            <person name="Birren B."/>
        </authorList>
    </citation>
    <scope>NUCLEOTIDE SEQUENCE</scope>
    <source>
        <strain evidence="1">ATCC 18188</strain>
    </source>
</reference>